<reference evidence="1 2" key="1">
    <citation type="journal article" date="2015" name="Nature">
        <title>rRNA introns, odd ribosomes, and small enigmatic genomes across a large radiation of phyla.</title>
        <authorList>
            <person name="Brown C.T."/>
            <person name="Hug L.A."/>
            <person name="Thomas B.C."/>
            <person name="Sharon I."/>
            <person name="Castelle C.J."/>
            <person name="Singh A."/>
            <person name="Wilkins M.J."/>
            <person name="Williams K.H."/>
            <person name="Banfield J.F."/>
        </authorList>
    </citation>
    <scope>NUCLEOTIDE SEQUENCE [LARGE SCALE GENOMIC DNA]</scope>
</reference>
<accession>A0A0G1M547</accession>
<organism evidence="1 2">
    <name type="scientific">Candidatus Amesbacteria bacterium GW2011_GWC2_45_19</name>
    <dbReference type="NCBI Taxonomy" id="1618366"/>
    <lineage>
        <taxon>Bacteria</taxon>
        <taxon>Candidatus Amesiibacteriota</taxon>
    </lineage>
</organism>
<dbReference type="EMBL" id="LCKS01000003">
    <property type="protein sequence ID" value="KKU03202.1"/>
    <property type="molecule type" value="Genomic_DNA"/>
</dbReference>
<evidence type="ECO:0000313" key="1">
    <source>
        <dbReference type="EMBL" id="KKU03202.1"/>
    </source>
</evidence>
<protein>
    <submittedName>
        <fullName evidence="1">Uncharacterized protein</fullName>
    </submittedName>
</protein>
<gene>
    <name evidence="1" type="ORF">UX05_C0003G0041</name>
</gene>
<name>A0A0G1M547_9BACT</name>
<dbReference type="Proteomes" id="UP000034264">
    <property type="component" value="Unassembled WGS sequence"/>
</dbReference>
<proteinExistence type="predicted"/>
<dbReference type="AlphaFoldDB" id="A0A0G1M547"/>
<sequence>MAEREFQIVAKTQVDCDQHCKANGQALFGEWCLQPYRLRVEANGQDTDQVVVWCKAPGAPKQADGKTPRVCVTLNEGTTIREV</sequence>
<comment type="caution">
    <text evidence="1">The sequence shown here is derived from an EMBL/GenBank/DDBJ whole genome shotgun (WGS) entry which is preliminary data.</text>
</comment>
<evidence type="ECO:0000313" key="2">
    <source>
        <dbReference type="Proteomes" id="UP000034264"/>
    </source>
</evidence>